<proteinExistence type="predicted"/>
<organism evidence="2">
    <name type="scientific">Sphingomonas elodea</name>
    <dbReference type="NCBI Taxonomy" id="179878"/>
    <lineage>
        <taxon>Bacteria</taxon>
        <taxon>Pseudomonadati</taxon>
        <taxon>Pseudomonadota</taxon>
        <taxon>Alphaproteobacteria</taxon>
        <taxon>Sphingomonadales</taxon>
        <taxon>Sphingomonadaceae</taxon>
        <taxon>Sphingomonas</taxon>
    </lineage>
</organism>
<keyword evidence="2" id="KW-0808">Transferase</keyword>
<protein>
    <submittedName>
        <fullName evidence="2">Sulfate adenylate transferase large subunit</fullName>
    </submittedName>
</protein>
<dbReference type="AlphaFoldDB" id="A4UTT4"/>
<accession>A4UTT4</accession>
<feature type="region of interest" description="Disordered" evidence="1">
    <location>
        <begin position="1"/>
        <end position="35"/>
    </location>
</feature>
<name>A4UTT4_SPHEL</name>
<evidence type="ECO:0000256" key="1">
    <source>
        <dbReference type="SAM" id="MobiDB-lite"/>
    </source>
</evidence>
<dbReference type="GO" id="GO:0016740">
    <property type="term" value="F:transferase activity"/>
    <property type="evidence" value="ECO:0007669"/>
    <property type="project" value="UniProtKB-KW"/>
</dbReference>
<feature type="compositionally biased region" description="Low complexity" evidence="1">
    <location>
        <begin position="15"/>
        <end position="35"/>
    </location>
</feature>
<sequence>MIRSASAPRARRSISRCWSTASPPSASRASPSTSP</sequence>
<feature type="non-terminal residue" evidence="2">
    <location>
        <position position="35"/>
    </location>
</feature>
<reference evidence="2" key="1">
    <citation type="journal article" date="2007" name="Appl. Microbiol. Biotechnol.">
        <title>Biochemical characterization and phylogenetic analysis of UDP-glucose dehydrogenase from the gellan gum producer Sphingomonas elodea ATCC 31461.</title>
        <authorList>
            <person name="Granja A.T."/>
            <person name="Popescu A."/>
            <person name="Marques A.R."/>
            <person name="Sa-Correia I."/>
            <person name="Fialho A.M."/>
        </authorList>
    </citation>
    <scope>NUCLEOTIDE SEQUENCE</scope>
</reference>
<reference evidence="2" key="2">
    <citation type="submission" date="2008-01" db="EMBL/GenBank/DDBJ databases">
        <authorList>
            <person name="Granja A.T."/>
            <person name="Marques A.R."/>
            <person name="Sa-Correia I."/>
            <person name="Fialho A.M."/>
        </authorList>
    </citation>
    <scope>NUCLEOTIDE SEQUENCE</scope>
</reference>
<dbReference type="EMBL" id="EF488165">
    <property type="protein sequence ID" value="ABP01358.1"/>
    <property type="molecule type" value="Genomic_DNA"/>
</dbReference>
<evidence type="ECO:0000313" key="2">
    <source>
        <dbReference type="EMBL" id="ABP01358.1"/>
    </source>
</evidence>